<dbReference type="GO" id="GO:0016787">
    <property type="term" value="F:hydrolase activity"/>
    <property type="evidence" value="ECO:0007669"/>
    <property type="project" value="UniProtKB-ARBA"/>
</dbReference>
<dbReference type="STRING" id="52689.AKG39_16160"/>
<dbReference type="SUPFAM" id="SSF53649">
    <property type="entry name" value="Alkaline phosphatase-like"/>
    <property type="match status" value="1"/>
</dbReference>
<protein>
    <submittedName>
        <fullName evidence="1">Nucleotide pyrophosphatase</fullName>
    </submittedName>
</protein>
<dbReference type="Proteomes" id="UP000036873">
    <property type="component" value="Unassembled WGS sequence"/>
</dbReference>
<proteinExistence type="predicted"/>
<keyword evidence="2" id="KW-1185">Reference proteome</keyword>
<dbReference type="InterPro" id="IPR017850">
    <property type="entry name" value="Alkaline_phosphatase_core_sf"/>
</dbReference>
<dbReference type="CDD" id="cd16018">
    <property type="entry name" value="Enpp"/>
    <property type="match status" value="1"/>
</dbReference>
<dbReference type="AlphaFoldDB" id="A0A0L6TWS4"/>
<organism evidence="1 2">
    <name type="scientific">Acetobacterium bakii</name>
    <dbReference type="NCBI Taxonomy" id="52689"/>
    <lineage>
        <taxon>Bacteria</taxon>
        <taxon>Bacillati</taxon>
        <taxon>Bacillota</taxon>
        <taxon>Clostridia</taxon>
        <taxon>Eubacteriales</taxon>
        <taxon>Eubacteriaceae</taxon>
        <taxon>Acetobacterium</taxon>
    </lineage>
</organism>
<dbReference type="RefSeq" id="WP_050741442.1">
    <property type="nucleotide sequence ID" value="NZ_LGYO01000045.1"/>
</dbReference>
<sequence>MGPKKSNYLVVVSYDAFSKDNWEMASRLPNLSKLIKNGAYSTQLTSVYPTLTYVVHTTMVTGVYPDKHGIYHNNPFQPFEKEAEQRWFWYKKEIKVPAIYDCLKKHHLKSAGILWPVTGRTAINYNLPEIRAIKKESQVLKILRNGSPLYCLSLEKKFGRFRKGFKQPYLDNFTTMCAVETIIKKKPNLLLMHLIDLDDAKHQHGIDSPAVKKAIIRMDKRLGDVIQAVEKAGIKEDTTFLVLGDHGQINVRYKVKLNALLKEKGLIFEENGKMQWRAYIQGAGGAAYLHLRENDSEAEKMAVAILNQAIRKDCYGIQRLYNRKELDRYHADRSVAYMLEAKIGYCFDDDLDGPVVDILKTSKDGQATHGYLPDKPDKSDYRCVFVASGAGIKSNYQLGDIEMVDIAPTMAMILGIDFYNGDGRPLKEIFQDETS</sequence>
<dbReference type="EMBL" id="LGYO01000045">
    <property type="protein sequence ID" value="KNZ40719.1"/>
    <property type="molecule type" value="Genomic_DNA"/>
</dbReference>
<dbReference type="Gene3D" id="3.40.720.10">
    <property type="entry name" value="Alkaline Phosphatase, subunit A"/>
    <property type="match status" value="1"/>
</dbReference>
<dbReference type="Pfam" id="PF01663">
    <property type="entry name" value="Phosphodiest"/>
    <property type="match status" value="1"/>
</dbReference>
<reference evidence="2" key="1">
    <citation type="submission" date="2015-07" db="EMBL/GenBank/DDBJ databases">
        <title>Draft genome sequence of Acetobacterium bakii DSM 8293, a potential psychrophilic chemical producer through syngas fermentation.</title>
        <authorList>
            <person name="Song Y."/>
            <person name="Hwang S."/>
            <person name="Cho B.-K."/>
        </authorList>
    </citation>
    <scope>NUCLEOTIDE SEQUENCE [LARGE SCALE GENOMIC DNA]</scope>
    <source>
        <strain evidence="2">DSM 8239</strain>
    </source>
</reference>
<dbReference type="PATRIC" id="fig|52689.4.peg.2765"/>
<dbReference type="OrthoDB" id="9779418at2"/>
<accession>A0A0L6TWS4</accession>
<gene>
    <name evidence="1" type="ORF">AKG39_16160</name>
</gene>
<evidence type="ECO:0000313" key="2">
    <source>
        <dbReference type="Proteomes" id="UP000036873"/>
    </source>
</evidence>
<comment type="caution">
    <text evidence="1">The sequence shown here is derived from an EMBL/GenBank/DDBJ whole genome shotgun (WGS) entry which is preliminary data.</text>
</comment>
<evidence type="ECO:0000313" key="1">
    <source>
        <dbReference type="EMBL" id="KNZ40719.1"/>
    </source>
</evidence>
<dbReference type="PANTHER" id="PTHR10151:SF120">
    <property type="entry name" value="BIS(5'-ADENOSYL)-TRIPHOSPHATASE"/>
    <property type="match status" value="1"/>
</dbReference>
<dbReference type="InterPro" id="IPR002591">
    <property type="entry name" value="Phosphodiest/P_Trfase"/>
</dbReference>
<dbReference type="PANTHER" id="PTHR10151">
    <property type="entry name" value="ECTONUCLEOTIDE PYROPHOSPHATASE/PHOSPHODIESTERASE"/>
    <property type="match status" value="1"/>
</dbReference>
<name>A0A0L6TWS4_9FIRM</name>